<comment type="pathway">
    <text evidence="3">Porphyrin-containing compound metabolism; protoheme biosynthesis.</text>
</comment>
<dbReference type="UniPathway" id="UPA00252"/>
<dbReference type="SUPFAM" id="SSF48452">
    <property type="entry name" value="TPR-like"/>
    <property type="match status" value="1"/>
</dbReference>
<evidence type="ECO:0000256" key="11">
    <source>
        <dbReference type="SAM" id="Phobius"/>
    </source>
</evidence>
<comment type="function">
    <text evidence="1">Involved in a late step of protoheme IX synthesis.</text>
</comment>
<keyword evidence="4" id="KW-1003">Cell membrane</keyword>
<dbReference type="InterPro" id="IPR010817">
    <property type="entry name" value="HemY_N"/>
</dbReference>
<dbReference type="EMBL" id="JAAGRN010000001">
    <property type="protein sequence ID" value="NDY81678.1"/>
    <property type="molecule type" value="Genomic_DNA"/>
</dbReference>
<evidence type="ECO:0000256" key="6">
    <source>
        <dbReference type="ARBA" id="ARBA00022692"/>
    </source>
</evidence>
<dbReference type="Gene3D" id="1.25.40.10">
    <property type="entry name" value="Tetratricopeptide repeat domain"/>
    <property type="match status" value="1"/>
</dbReference>
<dbReference type="GO" id="GO:0042168">
    <property type="term" value="P:heme metabolic process"/>
    <property type="evidence" value="ECO:0007669"/>
    <property type="project" value="InterPro"/>
</dbReference>
<feature type="transmembrane region" description="Helical" evidence="11">
    <location>
        <begin position="42"/>
        <end position="65"/>
    </location>
</feature>
<keyword evidence="6 11" id="KW-0812">Transmembrane</keyword>
<organism evidence="13">
    <name type="scientific">Sheuella amnicola</name>
    <dbReference type="NCBI Taxonomy" id="2707330"/>
    <lineage>
        <taxon>Bacteria</taxon>
        <taxon>Pseudomonadati</taxon>
        <taxon>Pseudomonadota</taxon>
        <taxon>Betaproteobacteria</taxon>
        <taxon>Burkholderiales</taxon>
        <taxon>Alcaligenaceae</taxon>
        <taxon>Sheuella</taxon>
    </lineage>
</organism>
<dbReference type="RefSeq" id="WP_163651008.1">
    <property type="nucleotide sequence ID" value="NZ_JAAGRN010000001.1"/>
</dbReference>
<keyword evidence="8 11" id="KW-0472">Membrane</keyword>
<protein>
    <submittedName>
        <fullName evidence="13">Protoheme IX synthesis protein</fullName>
    </submittedName>
</protein>
<proteinExistence type="predicted"/>
<gene>
    <name evidence="13" type="ORF">G3I67_00390</name>
</gene>
<evidence type="ECO:0000256" key="1">
    <source>
        <dbReference type="ARBA" id="ARBA00002962"/>
    </source>
</evidence>
<evidence type="ECO:0000256" key="2">
    <source>
        <dbReference type="ARBA" id="ARBA00004429"/>
    </source>
</evidence>
<evidence type="ECO:0000256" key="10">
    <source>
        <dbReference type="SAM" id="MobiDB-lite"/>
    </source>
</evidence>
<dbReference type="InterPro" id="IPR011990">
    <property type="entry name" value="TPR-like_helical_dom_sf"/>
</dbReference>
<accession>A0A6B2QVK6</accession>
<keyword evidence="5" id="KW-0997">Cell inner membrane</keyword>
<evidence type="ECO:0000256" key="8">
    <source>
        <dbReference type="ARBA" id="ARBA00023136"/>
    </source>
</evidence>
<dbReference type="NCBIfam" id="TIGR00540">
    <property type="entry name" value="TPR_hemY_coli"/>
    <property type="match status" value="1"/>
</dbReference>
<dbReference type="InterPro" id="IPR005254">
    <property type="entry name" value="Heme_biosyn_assoc_TPR_pro"/>
</dbReference>
<evidence type="ECO:0000256" key="9">
    <source>
        <dbReference type="ARBA" id="ARBA00023244"/>
    </source>
</evidence>
<evidence type="ECO:0000313" key="13">
    <source>
        <dbReference type="EMBL" id="NDY81678.1"/>
    </source>
</evidence>
<feature type="compositionally biased region" description="Polar residues" evidence="10">
    <location>
        <begin position="481"/>
        <end position="499"/>
    </location>
</feature>
<evidence type="ECO:0000259" key="12">
    <source>
        <dbReference type="Pfam" id="PF07219"/>
    </source>
</evidence>
<feature type="domain" description="HemY N-terminal" evidence="12">
    <location>
        <begin position="26"/>
        <end position="135"/>
    </location>
</feature>
<evidence type="ECO:0000256" key="5">
    <source>
        <dbReference type="ARBA" id="ARBA00022519"/>
    </source>
</evidence>
<evidence type="ECO:0000256" key="3">
    <source>
        <dbReference type="ARBA" id="ARBA00004744"/>
    </source>
</evidence>
<keyword evidence="7 11" id="KW-1133">Transmembrane helix</keyword>
<sequence length="506" mass="55689">MRTWFWTLFLATIAVVLAVTLRENTGNVLILVNTWRIQVSLAFAVLVLVGSFLALYILLRTMAWFTSIPMRLRSWHEKRQSRRDHDLLEQGWTELLEGRYAHAEKDLTKLLGRTGSVNRQVLAALSAARAAHALGEFERRDGLLTQAREKATEDDDGHLKDAVATAAADLYLDQGLAQQALDVLLPLQQSGARHVHTLRLLLRAYRQLNHHDQVFVLARTLSRRGALNDTEAKQMIEHAAAARLRDTLHSGQWREIWKDLKSEERILPEVALAGAAAFDAGGQAEDASRTLELAISARLDPRLLAAYSRCESSQVARRLEKAEGWLTRHPENPDLLTTLGNLCLAGQIWGQAEHYLKRSVDRRTDARVHALLGSLYDKLGRQVDAAAQWRLATAVGTAIPVLAEDAYLPAADTASDPGVLHAEGLAYFAETGFPAEQVTERSESPASGQTNATVAKPYVAAASHELEEYFDSAPIPGIGDASSTESVKTSSELPTSGLRSAKDQQV</sequence>
<dbReference type="AlphaFoldDB" id="A0A6B2QVK6"/>
<dbReference type="GO" id="GO:0005886">
    <property type="term" value="C:plasma membrane"/>
    <property type="evidence" value="ECO:0007669"/>
    <property type="project" value="UniProtKB-SubCell"/>
</dbReference>
<evidence type="ECO:0000256" key="7">
    <source>
        <dbReference type="ARBA" id="ARBA00022989"/>
    </source>
</evidence>
<reference evidence="13" key="1">
    <citation type="submission" date="2020-02" db="EMBL/GenBank/DDBJ databases">
        <authorList>
            <person name="Chen W.-M."/>
        </authorList>
    </citation>
    <scope>NUCLEOTIDE SEQUENCE</scope>
    <source>
        <strain evidence="13">NBD-18</strain>
    </source>
</reference>
<name>A0A6B2QVK6_9BURK</name>
<comment type="subcellular location">
    <subcellularLocation>
        <location evidence="2">Cell inner membrane</location>
        <topology evidence="2">Multi-pass membrane protein</topology>
    </subcellularLocation>
</comment>
<dbReference type="Pfam" id="PF07219">
    <property type="entry name" value="HemY_N"/>
    <property type="match status" value="1"/>
</dbReference>
<feature type="region of interest" description="Disordered" evidence="10">
    <location>
        <begin position="472"/>
        <end position="506"/>
    </location>
</feature>
<comment type="caution">
    <text evidence="13">The sequence shown here is derived from an EMBL/GenBank/DDBJ whole genome shotgun (WGS) entry which is preliminary data.</text>
</comment>
<dbReference type="GO" id="GO:0006779">
    <property type="term" value="P:porphyrin-containing compound biosynthetic process"/>
    <property type="evidence" value="ECO:0007669"/>
    <property type="project" value="UniProtKB-KW"/>
</dbReference>
<keyword evidence="9" id="KW-0627">Porphyrin biosynthesis</keyword>
<evidence type="ECO:0000256" key="4">
    <source>
        <dbReference type="ARBA" id="ARBA00022475"/>
    </source>
</evidence>